<gene>
    <name evidence="1" type="ORF">PACLA_8A083368</name>
</gene>
<feature type="non-terminal residue" evidence="1">
    <location>
        <position position="1"/>
    </location>
</feature>
<dbReference type="AlphaFoldDB" id="A0A6S7LK91"/>
<comment type="caution">
    <text evidence="1">The sequence shown here is derived from an EMBL/GenBank/DDBJ whole genome shotgun (WGS) entry which is preliminary data.</text>
</comment>
<dbReference type="EMBL" id="CACRXK020023969">
    <property type="protein sequence ID" value="CAB4038233.1"/>
    <property type="molecule type" value="Genomic_DNA"/>
</dbReference>
<accession>A0A6S7LK91</accession>
<dbReference type="Proteomes" id="UP001152795">
    <property type="component" value="Unassembled WGS sequence"/>
</dbReference>
<proteinExistence type="predicted"/>
<organism evidence="1 2">
    <name type="scientific">Paramuricea clavata</name>
    <name type="common">Red gorgonian</name>
    <name type="synonym">Violescent sea-whip</name>
    <dbReference type="NCBI Taxonomy" id="317549"/>
    <lineage>
        <taxon>Eukaryota</taxon>
        <taxon>Metazoa</taxon>
        <taxon>Cnidaria</taxon>
        <taxon>Anthozoa</taxon>
        <taxon>Octocorallia</taxon>
        <taxon>Malacalcyonacea</taxon>
        <taxon>Plexauridae</taxon>
        <taxon>Paramuricea</taxon>
    </lineage>
</organism>
<evidence type="ECO:0000313" key="1">
    <source>
        <dbReference type="EMBL" id="CAB4038233.1"/>
    </source>
</evidence>
<evidence type="ECO:0000313" key="2">
    <source>
        <dbReference type="Proteomes" id="UP001152795"/>
    </source>
</evidence>
<sequence>MQGETFLVVLLVCHAFGKVQMPTQGQPTGRPTPSTIKALRESQLRSRLRELENLFFNKTVDLNDVQEYALVVYRNYTQELQKSTKLFQQVFEPHLEKRDGKRNIQKCGVRHEERKMGRGIFPRRVKIGVCGTSPCSSSDTTCSCQASK</sequence>
<name>A0A6S7LK91_PARCT</name>
<keyword evidence="2" id="KW-1185">Reference proteome</keyword>
<reference evidence="1" key="1">
    <citation type="submission" date="2020-04" db="EMBL/GenBank/DDBJ databases">
        <authorList>
            <person name="Alioto T."/>
            <person name="Alioto T."/>
            <person name="Gomez Garrido J."/>
        </authorList>
    </citation>
    <scope>NUCLEOTIDE SEQUENCE</scope>
    <source>
        <strain evidence="1">A484AB</strain>
    </source>
</reference>
<protein>
    <submittedName>
        <fullName evidence="1">Uncharacterized protein</fullName>
    </submittedName>
</protein>